<feature type="transmembrane region" description="Helical" evidence="6">
    <location>
        <begin position="214"/>
        <end position="231"/>
    </location>
</feature>
<dbReference type="GO" id="GO:0008961">
    <property type="term" value="F:phosphatidylglycerol-prolipoprotein diacylglyceryl transferase activity"/>
    <property type="evidence" value="ECO:0007669"/>
    <property type="project" value="InterPro"/>
</dbReference>
<dbReference type="GO" id="GO:0005886">
    <property type="term" value="C:plasma membrane"/>
    <property type="evidence" value="ECO:0007669"/>
    <property type="project" value="InterPro"/>
</dbReference>
<organism evidence="7">
    <name type="scientific">marine metagenome</name>
    <dbReference type="NCBI Taxonomy" id="408172"/>
    <lineage>
        <taxon>unclassified sequences</taxon>
        <taxon>metagenomes</taxon>
        <taxon>ecological metagenomes</taxon>
    </lineage>
</organism>
<feature type="transmembrane region" description="Helical" evidence="6">
    <location>
        <begin position="29"/>
        <end position="53"/>
    </location>
</feature>
<protein>
    <recommendedName>
        <fullName evidence="8">Prolipoprotein diacylglyceryl transferase</fullName>
    </recommendedName>
</protein>
<gene>
    <name evidence="7" type="ORF">METZ01_LOCUS285747</name>
</gene>
<dbReference type="EMBL" id="UINC01085390">
    <property type="protein sequence ID" value="SVC32893.1"/>
    <property type="molecule type" value="Genomic_DNA"/>
</dbReference>
<keyword evidence="2" id="KW-0808">Transferase</keyword>
<proteinExistence type="inferred from homology"/>
<dbReference type="GO" id="GO:0042158">
    <property type="term" value="P:lipoprotein biosynthetic process"/>
    <property type="evidence" value="ECO:0007669"/>
    <property type="project" value="InterPro"/>
</dbReference>
<feature type="non-terminal residue" evidence="7">
    <location>
        <position position="1"/>
    </location>
</feature>
<keyword evidence="4 6" id="KW-1133">Transmembrane helix</keyword>
<evidence type="ECO:0000256" key="5">
    <source>
        <dbReference type="ARBA" id="ARBA00023136"/>
    </source>
</evidence>
<evidence type="ECO:0000256" key="6">
    <source>
        <dbReference type="SAM" id="Phobius"/>
    </source>
</evidence>
<accession>A0A382LA42</accession>
<keyword evidence="5 6" id="KW-0472">Membrane</keyword>
<dbReference type="InterPro" id="IPR001640">
    <property type="entry name" value="Lgt"/>
</dbReference>
<dbReference type="PANTHER" id="PTHR30589:SF0">
    <property type="entry name" value="PHOSPHATIDYLGLYCEROL--PROLIPOPROTEIN DIACYLGLYCERYL TRANSFERASE"/>
    <property type="match status" value="1"/>
</dbReference>
<reference evidence="7" key="1">
    <citation type="submission" date="2018-05" db="EMBL/GenBank/DDBJ databases">
        <authorList>
            <person name="Lanie J.A."/>
            <person name="Ng W.-L."/>
            <person name="Kazmierczak K.M."/>
            <person name="Andrzejewski T.M."/>
            <person name="Davidsen T.M."/>
            <person name="Wayne K.J."/>
            <person name="Tettelin H."/>
            <person name="Glass J.I."/>
            <person name="Rusch D."/>
            <person name="Podicherti R."/>
            <person name="Tsui H.-C.T."/>
            <person name="Winkler M.E."/>
        </authorList>
    </citation>
    <scope>NUCLEOTIDE SEQUENCE</scope>
</reference>
<keyword evidence="3 6" id="KW-0812">Transmembrane</keyword>
<dbReference type="HAMAP" id="MF_01147">
    <property type="entry name" value="Lgt"/>
    <property type="match status" value="1"/>
</dbReference>
<dbReference type="NCBIfam" id="TIGR00544">
    <property type="entry name" value="lgt"/>
    <property type="match status" value="1"/>
</dbReference>
<evidence type="ECO:0000256" key="3">
    <source>
        <dbReference type="ARBA" id="ARBA00022692"/>
    </source>
</evidence>
<evidence type="ECO:0008006" key="8">
    <source>
        <dbReference type="Google" id="ProtNLM"/>
    </source>
</evidence>
<evidence type="ECO:0000256" key="4">
    <source>
        <dbReference type="ARBA" id="ARBA00022989"/>
    </source>
</evidence>
<dbReference type="AlphaFoldDB" id="A0A382LA42"/>
<keyword evidence="1" id="KW-1003">Cell membrane</keyword>
<evidence type="ECO:0000313" key="7">
    <source>
        <dbReference type="EMBL" id="SVC32893.1"/>
    </source>
</evidence>
<sequence length="240" mass="26465">GFFAFVAVVVAVTLVARWAKQNNIIEDVVYSTAIWAIIGGILGARIVHVIDWWDYYGQNLADVFAIWNGGIALFGAILGGLLSGAIYAKLQGYPIGKLADLTAPALLIAQSIGRIGDIINGEHLSKSTDFSWGFVYTHPDSLSNQVHGLSASHPVILYEIVWNMMCLALIWSLRGRLKPDGMLFALYLSVYSLGRFFISFLRQDRTWFAGLQEAHIISIIVVAIALPLLVYRARVVQRGE</sequence>
<evidence type="ECO:0000256" key="1">
    <source>
        <dbReference type="ARBA" id="ARBA00022475"/>
    </source>
</evidence>
<feature type="transmembrane region" description="Helical" evidence="6">
    <location>
        <begin position="65"/>
        <end position="88"/>
    </location>
</feature>
<dbReference type="PANTHER" id="PTHR30589">
    <property type="entry name" value="PROLIPOPROTEIN DIACYLGLYCERYL TRANSFERASE"/>
    <property type="match status" value="1"/>
</dbReference>
<name>A0A382LA42_9ZZZZ</name>
<evidence type="ECO:0000256" key="2">
    <source>
        <dbReference type="ARBA" id="ARBA00022679"/>
    </source>
</evidence>
<dbReference type="Pfam" id="PF01790">
    <property type="entry name" value="LGT"/>
    <property type="match status" value="1"/>
</dbReference>
<feature type="transmembrane region" description="Helical" evidence="6">
    <location>
        <begin position="183"/>
        <end position="202"/>
    </location>
</feature>